<dbReference type="RefSeq" id="WP_117502354.1">
    <property type="nucleotide sequence ID" value="NZ_QTJW01000007.1"/>
</dbReference>
<feature type="compositionally biased region" description="Low complexity" evidence="2">
    <location>
        <begin position="1417"/>
        <end position="1426"/>
    </location>
</feature>
<evidence type="ECO:0000256" key="1">
    <source>
        <dbReference type="ARBA" id="ARBA00022737"/>
    </source>
</evidence>
<keyword evidence="3" id="KW-0472">Membrane</keyword>
<dbReference type="InterPro" id="IPR013783">
    <property type="entry name" value="Ig-like_fold"/>
</dbReference>
<keyword evidence="3" id="KW-0812">Transmembrane</keyword>
<dbReference type="Pfam" id="PF17802">
    <property type="entry name" value="SpaA"/>
    <property type="match status" value="1"/>
</dbReference>
<feature type="transmembrane region" description="Helical" evidence="3">
    <location>
        <begin position="1492"/>
        <end position="1511"/>
    </location>
</feature>
<name>A0A3E3DMG7_9FIRM</name>
<dbReference type="InterPro" id="IPR008966">
    <property type="entry name" value="Adhesion_dom_sf"/>
</dbReference>
<keyword evidence="3" id="KW-1133">Transmembrane helix</keyword>
<dbReference type="PANTHER" id="PTHR44826">
    <property type="entry name" value="SPORE COAT PROTEIN SP85"/>
    <property type="match status" value="1"/>
</dbReference>
<dbReference type="NCBIfam" id="NF033073">
    <property type="entry name" value="LPXTG_double"/>
    <property type="match status" value="1"/>
</dbReference>
<keyword evidence="1" id="KW-0677">Repeat</keyword>
<dbReference type="Gene3D" id="2.60.40.10">
    <property type="entry name" value="Immunoglobulins"/>
    <property type="match status" value="1"/>
</dbReference>
<protein>
    <submittedName>
        <fullName evidence="5">Doubled motif LPXTG anchor domain-containing protein</fullName>
    </submittedName>
</protein>
<evidence type="ECO:0000259" key="4">
    <source>
        <dbReference type="Pfam" id="PF17802"/>
    </source>
</evidence>
<dbReference type="Proteomes" id="UP000261023">
    <property type="component" value="Unassembled WGS sequence"/>
</dbReference>
<evidence type="ECO:0000313" key="6">
    <source>
        <dbReference type="Proteomes" id="UP000261023"/>
    </source>
</evidence>
<feature type="region of interest" description="Disordered" evidence="2">
    <location>
        <begin position="1189"/>
        <end position="1488"/>
    </location>
</feature>
<dbReference type="PANTHER" id="PTHR44826:SF3">
    <property type="entry name" value="SPORE COAT PROTEIN SP85"/>
    <property type="match status" value="1"/>
</dbReference>
<organism evidence="5 6">
    <name type="scientific">Hungatella hathewayi</name>
    <dbReference type="NCBI Taxonomy" id="154046"/>
    <lineage>
        <taxon>Bacteria</taxon>
        <taxon>Bacillati</taxon>
        <taxon>Bacillota</taxon>
        <taxon>Clostridia</taxon>
        <taxon>Lachnospirales</taxon>
        <taxon>Lachnospiraceae</taxon>
        <taxon>Hungatella</taxon>
    </lineage>
</organism>
<reference evidence="5 6" key="1">
    <citation type="submission" date="2018-08" db="EMBL/GenBank/DDBJ databases">
        <title>A genome reference for cultivated species of the human gut microbiota.</title>
        <authorList>
            <person name="Zou Y."/>
            <person name="Xue W."/>
            <person name="Luo G."/>
        </authorList>
    </citation>
    <scope>NUCLEOTIDE SEQUENCE [LARGE SCALE GENOMIC DNA]</scope>
    <source>
        <strain evidence="5 6">AF19-13AC</strain>
    </source>
</reference>
<evidence type="ECO:0000256" key="3">
    <source>
        <dbReference type="SAM" id="Phobius"/>
    </source>
</evidence>
<dbReference type="EMBL" id="QTJW01000007">
    <property type="protein sequence ID" value="RGD70500.1"/>
    <property type="molecule type" value="Genomic_DNA"/>
</dbReference>
<feature type="compositionally biased region" description="Pro residues" evidence="2">
    <location>
        <begin position="1196"/>
        <end position="1406"/>
    </location>
</feature>
<gene>
    <name evidence="5" type="ORF">DWX31_12585</name>
</gene>
<dbReference type="Gene3D" id="2.60.40.740">
    <property type="match status" value="3"/>
</dbReference>
<dbReference type="NCBIfam" id="TIGR01167">
    <property type="entry name" value="LPXTG_anchor"/>
    <property type="match status" value="1"/>
</dbReference>
<feature type="domain" description="SpaA-like prealbumin fold" evidence="4">
    <location>
        <begin position="1099"/>
        <end position="1177"/>
    </location>
</feature>
<dbReference type="InterPro" id="IPR051860">
    <property type="entry name" value="Plasmodium_CSP_Invasion"/>
</dbReference>
<dbReference type="SUPFAM" id="SSF49401">
    <property type="entry name" value="Bacterial adhesins"/>
    <property type="match status" value="2"/>
</dbReference>
<evidence type="ECO:0000256" key="2">
    <source>
        <dbReference type="SAM" id="MobiDB-lite"/>
    </source>
</evidence>
<dbReference type="InterPro" id="IPR041033">
    <property type="entry name" value="SpaA_PFL_dom_1"/>
</dbReference>
<sequence>MKGYSYLKRAFTWLLTIVITVSYVLPGTAVTAWASEKEEAGEYPLLGYIDDITVLFDGKEAVPGDEFSDLDPEETYVVSASYQSGDIAEALLDGALAVGVEYKIPLPDVFPVSGNQETLELVLKKNETNAELYDRLGENNHVIGTVTFTFRQAVPATASDSTASRGSFASVRFNRSFVEKIQRLNGRIQQKKASPSVATVSQLSDDEPEEDIIEVSDIWFSFRVSGSVEWSNICSKDVYETVLPFEGFGDISLQFQEPVLDKKEQIKISKEFSFRDSRGAAVWEITAKTTNGAKFPEGTVIHDTYSDNSVWLEDEVTVASDGKALGTEDYAIEAIPEIHGFAVTLLRDTVSPVTMTVKTKPVMDLDAVDKPVMDLDAAGAVDKPVTIKNQAGITVGDLALDTADQTYTYPAALLQKTAGEMKNGILPWTLTVNPGGAYLEEGFTISDELNEKLTYSGSFKVYSYEGKDNSLKLTELSGHGITDAYDEESRVLSFDIPEGLDIPLKIVFETAYQEGLNGGETITNVATAYVADHVIRSKPAAGSIPGGQVLSKEGKWDGRQITWSIHINKQEMPQNHVIITDLLPVGQEFTGTVTVSDEGQPGGAVELYRFGGEEPESTMAVELEGKETQLTFTRGIVEEDGEDKGNEYFTIDFGEDFVMEKAHVVTVHTFLNGQDNVTGNQQRAYVNHVELEADEKKIVMDYDGSVKLTPPVVLKKTGAYDGSTQKLNWTIEVNGGEFLRKGYVLKDCLAQPHANSGSYPVADGGKLKDHTDISSVRIEVREKSSPDGPASKTWHTVLDTETGTWNPAAVSEGFELTYQTGSYEVLKGAGPVTDGTVVASAEAVEAMIRNIMNDGTPEVLAFSFGDIDQYFKVTIGTTFRKTAGETINHHDEITYRNRAESWYEGLKGTIGADGLYQYKGMRHMIDFRKSSKVEGKDAILWNININDDKFPVDIENDCDHASFGLAPGLCITDTLPRGMELKDGRITVKKSGQEITMTEGVHYVLTGEPGEQTLIIHIPAEFNEEGQARLADSFVVTYRTQVMTLEGMLLNTPVVYQNAAKWSYNQYVSKETSSSQKIIMYDMSADAGGTGTGLKKAEITKYKTDKHGKNRVIFPGVEFTLEKKVDGSWVKVTAARTGDDGKVSFAALNPKTEYRIRETGGYEGYEPSNDVHIDFSKGNFAEDVINYPIDEEPETPPETPPVTEPETPPVTEPETPPVTEPETPPVTQPETPPVTEPETPPVTQPETPPVTEPETPPVTEPETPPVTQPETPPVTEPETPPVTQPETPPVTEPETPPVTQPETPPVTEPETPPVTQPETPPPVTQPETPPVTQPETPPVTEPETPPVTEPEIPPVTQPETPPVTQPETPPVTAPETPPVTEPETPPVTQPETPPVTTPETTPPVSPETPENGGGSSHGSSHNSGGSIPRPGQTGTVTEGPGYTGHTETIPDSEIPLAAMPTPDLPGNTEITIDDGNVPLSGLPKTGERRRPGFSLFIAAGVLGLAGLGLTGRKKRRNRTER</sequence>
<proteinExistence type="predicted"/>
<evidence type="ECO:0000313" key="5">
    <source>
        <dbReference type="EMBL" id="RGD70500.1"/>
    </source>
</evidence>
<dbReference type="OrthoDB" id="1870669at2"/>
<comment type="caution">
    <text evidence="5">The sequence shown here is derived from an EMBL/GenBank/DDBJ whole genome shotgun (WGS) entry which is preliminary data.</text>
</comment>
<accession>A0A3E3DMG7</accession>